<evidence type="ECO:0008006" key="3">
    <source>
        <dbReference type="Google" id="ProtNLM"/>
    </source>
</evidence>
<evidence type="ECO:0000313" key="2">
    <source>
        <dbReference type="Proteomes" id="UP001518990"/>
    </source>
</evidence>
<keyword evidence="2" id="KW-1185">Reference proteome</keyword>
<evidence type="ECO:0000313" key="1">
    <source>
        <dbReference type="EMBL" id="MBO1075757.1"/>
    </source>
</evidence>
<sequence>MAQVMPCSPATATPVKDWFDTGDKPVGIFRFRGGLAVPTTRALVHESPEGRRFIPARPVGLVAPPWQADAWYAWQADLAWSVRRALRGQTPRRLMLFLTRLDMRGHGAILHPVFDRPPTREDEERVFAVELEVWADFIGCCQLRTQMLLAPPAARLTLPPGTVAYRRPN</sequence>
<accession>A0ABS3KE58</accession>
<dbReference type="RefSeq" id="WP_207448172.1">
    <property type="nucleotide sequence ID" value="NZ_CP061091.1"/>
</dbReference>
<reference evidence="1 2" key="1">
    <citation type="submission" date="2020-09" db="EMBL/GenBank/DDBJ databases">
        <title>Roseomonas.</title>
        <authorList>
            <person name="Zhu W."/>
        </authorList>
    </citation>
    <scope>NUCLEOTIDE SEQUENCE [LARGE SCALE GENOMIC DNA]</scope>
    <source>
        <strain evidence="1 2">1311</strain>
    </source>
</reference>
<protein>
    <recommendedName>
        <fullName evidence="3">DUF2169 domain-containing protein</fullName>
    </recommendedName>
</protein>
<proteinExistence type="predicted"/>
<dbReference type="Proteomes" id="UP001518990">
    <property type="component" value="Unassembled WGS sequence"/>
</dbReference>
<organism evidence="1 2">
    <name type="scientific">Roseomonas marmotae</name>
    <dbReference type="NCBI Taxonomy" id="2768161"/>
    <lineage>
        <taxon>Bacteria</taxon>
        <taxon>Pseudomonadati</taxon>
        <taxon>Pseudomonadota</taxon>
        <taxon>Alphaproteobacteria</taxon>
        <taxon>Acetobacterales</taxon>
        <taxon>Roseomonadaceae</taxon>
        <taxon>Roseomonas</taxon>
    </lineage>
</organism>
<comment type="caution">
    <text evidence="1">The sequence shown here is derived from an EMBL/GenBank/DDBJ whole genome shotgun (WGS) entry which is preliminary data.</text>
</comment>
<name>A0ABS3KE58_9PROT</name>
<dbReference type="EMBL" id="JACTNF010000014">
    <property type="protein sequence ID" value="MBO1075757.1"/>
    <property type="molecule type" value="Genomic_DNA"/>
</dbReference>
<gene>
    <name evidence="1" type="ORF">IAI60_14165</name>
</gene>